<name>A0A832RX76_9EURY</name>
<comment type="subunit">
    <text evidence="4">Part of the 50S ribosomal subunit.</text>
</comment>
<evidence type="ECO:0000256" key="4">
    <source>
        <dbReference type="HAMAP-Rule" id="MF_01476"/>
    </source>
</evidence>
<gene>
    <name evidence="4" type="primary">rpl44e</name>
    <name evidence="5" type="ORF">HA299_00265</name>
</gene>
<organism evidence="5 6">
    <name type="scientific">Methermicoccus shengliensis</name>
    <dbReference type="NCBI Taxonomy" id="660064"/>
    <lineage>
        <taxon>Archaea</taxon>
        <taxon>Methanobacteriati</taxon>
        <taxon>Methanobacteriota</taxon>
        <taxon>Stenosarchaea group</taxon>
        <taxon>Methanomicrobia</taxon>
        <taxon>Methanosarcinales</taxon>
        <taxon>Methermicoccaceae</taxon>
        <taxon>Methermicoccus</taxon>
    </lineage>
</organism>
<dbReference type="Pfam" id="PF00935">
    <property type="entry name" value="Ribosomal_L44"/>
    <property type="match status" value="1"/>
</dbReference>
<comment type="function">
    <text evidence="4">Binds to the 23S rRNA.</text>
</comment>
<evidence type="ECO:0000313" key="5">
    <source>
        <dbReference type="EMBL" id="HIH69051.1"/>
    </source>
</evidence>
<feature type="binding site" evidence="4">
    <location>
        <position position="71"/>
    </location>
    <ligand>
        <name>Zn(2+)</name>
        <dbReference type="ChEBI" id="CHEBI:29105"/>
    </ligand>
</feature>
<dbReference type="GO" id="GO:0070180">
    <property type="term" value="F:large ribosomal subunit rRNA binding"/>
    <property type="evidence" value="ECO:0007669"/>
    <property type="project" value="UniProtKB-UniRule"/>
</dbReference>
<evidence type="ECO:0000256" key="2">
    <source>
        <dbReference type="ARBA" id="ARBA00022980"/>
    </source>
</evidence>
<comment type="cofactor">
    <cofactor evidence="4">
        <name>Zn(2+)</name>
        <dbReference type="ChEBI" id="CHEBI:29105"/>
    </cofactor>
    <text evidence="4">Binds 1 zinc ion per subunit.</text>
</comment>
<feature type="binding site" evidence="4">
    <location>
        <position position="74"/>
    </location>
    <ligand>
        <name>Zn(2+)</name>
        <dbReference type="ChEBI" id="CHEBI:29105"/>
    </ligand>
</feature>
<keyword evidence="4" id="KW-0694">RNA-binding</keyword>
<keyword evidence="4" id="KW-0863">Zinc-finger</keyword>
<feature type="binding site" evidence="4">
    <location>
        <position position="14"/>
    </location>
    <ligand>
        <name>Zn(2+)</name>
        <dbReference type="ChEBI" id="CHEBI:29105"/>
    </ligand>
</feature>
<proteinExistence type="inferred from homology"/>
<feature type="zinc finger region" description="C4-type" evidence="4">
    <location>
        <begin position="11"/>
        <end position="74"/>
    </location>
</feature>
<comment type="caution">
    <text evidence="5">The sequence shown here is derived from an EMBL/GenBank/DDBJ whole genome shotgun (WGS) entry which is preliminary data.</text>
</comment>
<keyword evidence="3 4" id="KW-0687">Ribonucleoprotein</keyword>
<evidence type="ECO:0000313" key="6">
    <source>
        <dbReference type="Proteomes" id="UP000600363"/>
    </source>
</evidence>
<dbReference type="Gene3D" id="3.10.450.80">
    <property type="match status" value="1"/>
</dbReference>
<dbReference type="GO" id="GO:0003735">
    <property type="term" value="F:structural constituent of ribosome"/>
    <property type="evidence" value="ECO:0007669"/>
    <property type="project" value="InterPro"/>
</dbReference>
<dbReference type="GO" id="GO:1990904">
    <property type="term" value="C:ribonucleoprotein complex"/>
    <property type="evidence" value="ECO:0007669"/>
    <property type="project" value="UniProtKB-KW"/>
</dbReference>
<keyword evidence="2 4" id="KW-0689">Ribosomal protein</keyword>
<dbReference type="GO" id="GO:0005840">
    <property type="term" value="C:ribosome"/>
    <property type="evidence" value="ECO:0007669"/>
    <property type="project" value="UniProtKB-KW"/>
</dbReference>
<keyword evidence="4" id="KW-0699">rRNA-binding</keyword>
<evidence type="ECO:0000256" key="1">
    <source>
        <dbReference type="ARBA" id="ARBA00009364"/>
    </source>
</evidence>
<accession>A0A832RX76</accession>
<protein>
    <recommendedName>
        <fullName evidence="4">Large ribosomal subunit protein eL42</fullName>
    </recommendedName>
</protein>
<dbReference type="RefSeq" id="WP_042684307.1">
    <property type="nucleotide sequence ID" value="NZ_DUIH01000002.1"/>
</dbReference>
<dbReference type="SUPFAM" id="SSF57829">
    <property type="entry name" value="Zn-binding ribosomal proteins"/>
    <property type="match status" value="1"/>
</dbReference>
<dbReference type="GO" id="GO:0008270">
    <property type="term" value="F:zinc ion binding"/>
    <property type="evidence" value="ECO:0007669"/>
    <property type="project" value="UniProtKB-UniRule"/>
</dbReference>
<feature type="binding site" evidence="4">
    <location>
        <position position="11"/>
    </location>
    <ligand>
        <name>Zn(2+)</name>
        <dbReference type="ChEBI" id="CHEBI:29105"/>
    </ligand>
</feature>
<dbReference type="HAMAP" id="MF_01476">
    <property type="entry name" value="Ribosomal_L44e"/>
    <property type="match status" value="1"/>
</dbReference>
<dbReference type="EMBL" id="DUIH01000002">
    <property type="protein sequence ID" value="HIH69051.1"/>
    <property type="molecule type" value="Genomic_DNA"/>
</dbReference>
<dbReference type="InterPro" id="IPR000552">
    <property type="entry name" value="Ribosomal_eL44"/>
</dbReference>
<dbReference type="Proteomes" id="UP000600363">
    <property type="component" value="Unassembled WGS sequence"/>
</dbReference>
<comment type="similarity">
    <text evidence="1 4">Belongs to the eukaryotic ribosomal protein eL42 family.</text>
</comment>
<dbReference type="AlphaFoldDB" id="A0A832RX76"/>
<dbReference type="PANTHER" id="PTHR10369">
    <property type="entry name" value="60S RIBOSOMAL PROTEIN L36A/L44"/>
    <property type="match status" value="1"/>
</dbReference>
<dbReference type="InterPro" id="IPR011332">
    <property type="entry name" value="Ribosomal_zn-bd"/>
</dbReference>
<keyword evidence="4" id="KW-0862">Zinc</keyword>
<evidence type="ECO:0000256" key="3">
    <source>
        <dbReference type="ARBA" id="ARBA00023274"/>
    </source>
</evidence>
<sequence>MKMPKIINTHCPSCRRHTEHTVEKVKKGQPSPFTRIVRQKQRQQGIGNAGKFSKVPGGDKPTKRVYLRYRCKECGKAHQREGFRVKRFELV</sequence>
<reference evidence="5" key="1">
    <citation type="journal article" date="2020" name="bioRxiv">
        <title>A rank-normalized archaeal taxonomy based on genome phylogeny resolves widespread incomplete and uneven classifications.</title>
        <authorList>
            <person name="Rinke C."/>
            <person name="Chuvochina M."/>
            <person name="Mussig A.J."/>
            <person name="Chaumeil P.-A."/>
            <person name="Waite D.W."/>
            <person name="Whitman W.B."/>
            <person name="Parks D.H."/>
            <person name="Hugenholtz P."/>
        </authorList>
    </citation>
    <scope>NUCLEOTIDE SEQUENCE</scope>
    <source>
        <strain evidence="5">UBA12518</strain>
    </source>
</reference>
<dbReference type="GO" id="GO:0006412">
    <property type="term" value="P:translation"/>
    <property type="evidence" value="ECO:0007669"/>
    <property type="project" value="UniProtKB-UniRule"/>
</dbReference>
<keyword evidence="4" id="KW-0479">Metal-binding</keyword>
<dbReference type="NCBIfam" id="NF004425">
    <property type="entry name" value="PRK05767.1"/>
    <property type="match status" value="1"/>
</dbReference>
<dbReference type="InterPro" id="IPR053708">
    <property type="entry name" value="Ribosomal_LSU_eL42"/>
</dbReference>